<dbReference type="InterPro" id="IPR013325">
    <property type="entry name" value="RNA_pol_sigma_r2"/>
</dbReference>
<dbReference type="InterPro" id="IPR036388">
    <property type="entry name" value="WH-like_DNA-bd_sf"/>
</dbReference>
<name>A0A6N9NDR5_9FLAO</name>
<dbReference type="Pfam" id="PF04542">
    <property type="entry name" value="Sigma70_r2"/>
    <property type="match status" value="1"/>
</dbReference>
<dbReference type="CDD" id="cd06171">
    <property type="entry name" value="Sigma70_r4"/>
    <property type="match status" value="1"/>
</dbReference>
<dbReference type="Gene3D" id="1.10.1740.10">
    <property type="match status" value="1"/>
</dbReference>
<keyword evidence="8" id="KW-1185">Reference proteome</keyword>
<evidence type="ECO:0000256" key="3">
    <source>
        <dbReference type="ARBA" id="ARBA00023082"/>
    </source>
</evidence>
<evidence type="ECO:0000256" key="1">
    <source>
        <dbReference type="ARBA" id="ARBA00010641"/>
    </source>
</evidence>
<evidence type="ECO:0000259" key="6">
    <source>
        <dbReference type="Pfam" id="PF08281"/>
    </source>
</evidence>
<dbReference type="PANTHER" id="PTHR43133">
    <property type="entry name" value="RNA POLYMERASE ECF-TYPE SIGMA FACTO"/>
    <property type="match status" value="1"/>
</dbReference>
<comment type="similarity">
    <text evidence="1">Belongs to the sigma-70 factor family. ECF subfamily.</text>
</comment>
<dbReference type="GO" id="GO:0003677">
    <property type="term" value="F:DNA binding"/>
    <property type="evidence" value="ECO:0007669"/>
    <property type="project" value="InterPro"/>
</dbReference>
<dbReference type="Gene3D" id="1.10.10.10">
    <property type="entry name" value="Winged helix-like DNA-binding domain superfamily/Winged helix DNA-binding domain"/>
    <property type="match status" value="1"/>
</dbReference>
<dbReference type="EMBL" id="WWNE01000003">
    <property type="protein sequence ID" value="NBG64746.1"/>
    <property type="molecule type" value="Genomic_DNA"/>
</dbReference>
<dbReference type="SUPFAM" id="SSF88946">
    <property type="entry name" value="Sigma2 domain of RNA polymerase sigma factors"/>
    <property type="match status" value="1"/>
</dbReference>
<evidence type="ECO:0000313" key="7">
    <source>
        <dbReference type="EMBL" id="NBG64746.1"/>
    </source>
</evidence>
<dbReference type="GO" id="GO:0016987">
    <property type="term" value="F:sigma factor activity"/>
    <property type="evidence" value="ECO:0007669"/>
    <property type="project" value="UniProtKB-KW"/>
</dbReference>
<dbReference type="InterPro" id="IPR007627">
    <property type="entry name" value="RNA_pol_sigma70_r2"/>
</dbReference>
<dbReference type="Proteomes" id="UP000470771">
    <property type="component" value="Unassembled WGS sequence"/>
</dbReference>
<evidence type="ECO:0000313" key="8">
    <source>
        <dbReference type="Proteomes" id="UP000470771"/>
    </source>
</evidence>
<organism evidence="7 8">
    <name type="scientific">Acidiluteibacter ferrifornacis</name>
    <dbReference type="NCBI Taxonomy" id="2692424"/>
    <lineage>
        <taxon>Bacteria</taxon>
        <taxon>Pseudomonadati</taxon>
        <taxon>Bacteroidota</taxon>
        <taxon>Flavobacteriia</taxon>
        <taxon>Flavobacteriales</taxon>
        <taxon>Cryomorphaceae</taxon>
        <taxon>Acidiluteibacter</taxon>
    </lineage>
</organism>
<keyword evidence="3" id="KW-0731">Sigma factor</keyword>
<dbReference type="InterPro" id="IPR039425">
    <property type="entry name" value="RNA_pol_sigma-70-like"/>
</dbReference>
<evidence type="ECO:0000259" key="5">
    <source>
        <dbReference type="Pfam" id="PF04542"/>
    </source>
</evidence>
<reference evidence="7 8" key="1">
    <citation type="submission" date="2019-12" db="EMBL/GenBank/DDBJ databases">
        <authorList>
            <person name="Zhao J."/>
        </authorList>
    </citation>
    <scope>NUCLEOTIDE SEQUENCE [LARGE SCALE GENOMIC DNA]</scope>
    <source>
        <strain evidence="7 8">S-15</strain>
    </source>
</reference>
<dbReference type="AlphaFoldDB" id="A0A6N9NDR5"/>
<dbReference type="InterPro" id="IPR013249">
    <property type="entry name" value="RNA_pol_sigma70_r4_t2"/>
</dbReference>
<protein>
    <submittedName>
        <fullName evidence="7">Sigma-70 family RNA polymerase sigma factor</fullName>
    </submittedName>
</protein>
<keyword evidence="4" id="KW-0804">Transcription</keyword>
<evidence type="ECO:0000256" key="2">
    <source>
        <dbReference type="ARBA" id="ARBA00023015"/>
    </source>
</evidence>
<sequence>MTEEELIDRCLQLNEKAQEELYNLYSSKMMGVTLRYVKTFEEAQDVLQDGFIKVFDKLDTYTREGSFEGWIRRIIVNTALDYLRKVKHEKFHVDVDEVNYFLADQTIILESMAAEDLLQIIQSLPVGYQTVFNLYAIEGYTHKEIGEQLGVSENTSKSQYSRAKLFLQKKLDEINTI</sequence>
<feature type="domain" description="RNA polymerase sigma factor 70 region 4 type 2" evidence="6">
    <location>
        <begin position="115"/>
        <end position="167"/>
    </location>
</feature>
<dbReference type="SUPFAM" id="SSF88659">
    <property type="entry name" value="Sigma3 and sigma4 domains of RNA polymerase sigma factors"/>
    <property type="match status" value="1"/>
</dbReference>
<comment type="caution">
    <text evidence="7">The sequence shown here is derived from an EMBL/GenBank/DDBJ whole genome shotgun (WGS) entry which is preliminary data.</text>
</comment>
<keyword evidence="2" id="KW-0805">Transcription regulation</keyword>
<proteinExistence type="inferred from homology"/>
<dbReference type="InterPro" id="IPR013324">
    <property type="entry name" value="RNA_pol_sigma_r3/r4-like"/>
</dbReference>
<dbReference type="PANTHER" id="PTHR43133:SF46">
    <property type="entry name" value="RNA POLYMERASE SIGMA-70 FACTOR ECF SUBFAMILY"/>
    <property type="match status" value="1"/>
</dbReference>
<gene>
    <name evidence="7" type="ORF">GQN54_01365</name>
</gene>
<dbReference type="GO" id="GO:0006352">
    <property type="term" value="P:DNA-templated transcription initiation"/>
    <property type="evidence" value="ECO:0007669"/>
    <property type="project" value="InterPro"/>
</dbReference>
<dbReference type="NCBIfam" id="TIGR02937">
    <property type="entry name" value="sigma70-ECF"/>
    <property type="match status" value="1"/>
</dbReference>
<dbReference type="InterPro" id="IPR014284">
    <property type="entry name" value="RNA_pol_sigma-70_dom"/>
</dbReference>
<feature type="domain" description="RNA polymerase sigma-70 region 2" evidence="5">
    <location>
        <begin position="21"/>
        <end position="87"/>
    </location>
</feature>
<accession>A0A6N9NDR5</accession>
<evidence type="ECO:0000256" key="4">
    <source>
        <dbReference type="ARBA" id="ARBA00023163"/>
    </source>
</evidence>
<dbReference type="Pfam" id="PF08281">
    <property type="entry name" value="Sigma70_r4_2"/>
    <property type="match status" value="1"/>
</dbReference>